<dbReference type="InterPro" id="IPR029062">
    <property type="entry name" value="Class_I_gatase-like"/>
</dbReference>
<organism evidence="2 4">
    <name type="scientific">Coprococcus catus</name>
    <dbReference type="NCBI Taxonomy" id="116085"/>
    <lineage>
        <taxon>Bacteria</taxon>
        <taxon>Bacillati</taxon>
        <taxon>Bacillota</taxon>
        <taxon>Clostridia</taxon>
        <taxon>Lachnospirales</taxon>
        <taxon>Lachnospiraceae</taxon>
        <taxon>Coprococcus</taxon>
    </lineage>
</organism>
<protein>
    <submittedName>
        <fullName evidence="2">DJ-1 family protein</fullName>
    </submittedName>
</protein>
<keyword evidence="5" id="KW-1185">Reference proteome</keyword>
<dbReference type="OrthoDB" id="9800516at2"/>
<dbReference type="GeneID" id="74986422"/>
<feature type="domain" description="DJ-1/PfpI" evidence="1">
    <location>
        <begin position="4"/>
        <end position="162"/>
    </location>
</feature>
<evidence type="ECO:0000313" key="3">
    <source>
        <dbReference type="EMBL" id="RGC46277.1"/>
    </source>
</evidence>
<dbReference type="InterPro" id="IPR002818">
    <property type="entry name" value="DJ-1/PfpI"/>
</dbReference>
<dbReference type="CDD" id="cd03135">
    <property type="entry name" value="GATase1_DJ-1"/>
    <property type="match status" value="1"/>
</dbReference>
<accession>A0A3E2TEY9</accession>
<dbReference type="InterPro" id="IPR050325">
    <property type="entry name" value="Prot/Nucl_acid_deglycase"/>
</dbReference>
<dbReference type="PANTHER" id="PTHR48094:SF12">
    <property type="entry name" value="PARKINSON DISEASE PROTEIN 7 HOMOLOG"/>
    <property type="match status" value="1"/>
</dbReference>
<dbReference type="GO" id="GO:0005737">
    <property type="term" value="C:cytoplasm"/>
    <property type="evidence" value="ECO:0007669"/>
    <property type="project" value="TreeGrafter"/>
</dbReference>
<evidence type="ECO:0000313" key="4">
    <source>
        <dbReference type="Proteomes" id="UP000260773"/>
    </source>
</evidence>
<evidence type="ECO:0000313" key="2">
    <source>
        <dbReference type="EMBL" id="RGB73891.1"/>
    </source>
</evidence>
<gene>
    <name evidence="2" type="ORF">DW070_15705</name>
    <name evidence="3" type="ORF">DW747_10295</name>
</gene>
<name>A0A3E2TEY9_9FIRM</name>
<reference evidence="4 5" key="1">
    <citation type="submission" date="2018-08" db="EMBL/GenBank/DDBJ databases">
        <title>A genome reference for cultivated species of the human gut microbiota.</title>
        <authorList>
            <person name="Zou Y."/>
            <person name="Xue W."/>
            <person name="Luo G."/>
        </authorList>
    </citation>
    <scope>NUCLEOTIDE SEQUENCE [LARGE SCALE GENOMIC DNA]</scope>
    <source>
        <strain evidence="2 4">AF45-17</strain>
        <strain evidence="3 5">AM28-39</strain>
    </source>
</reference>
<dbReference type="PANTHER" id="PTHR48094">
    <property type="entry name" value="PROTEIN/NUCLEIC ACID DEGLYCASE DJ-1-RELATED"/>
    <property type="match status" value="1"/>
</dbReference>
<dbReference type="InterPro" id="IPR006287">
    <property type="entry name" value="DJ-1"/>
</dbReference>
<proteinExistence type="predicted"/>
<dbReference type="SUPFAM" id="SSF52317">
    <property type="entry name" value="Class I glutamine amidotransferase-like"/>
    <property type="match status" value="1"/>
</dbReference>
<dbReference type="Pfam" id="PF01965">
    <property type="entry name" value="DJ-1_PfpI"/>
    <property type="match status" value="1"/>
</dbReference>
<sequence length="188" mass="20032">MNTAIFFADGFEEIEGLTVVDMFRRAGIPIQTVSISDSLTVTGSHDIKVQADCLLADFDFNTVEMLILPGGMPGTTNLSKCEPLCDALMQFSRQGRYLAAICAAPSILGSLGILNGRVATCYPGFEKKLFGAYITTDPVAKDGHVITSRGMGTAIEFASTLIGIIQDPESADKIKASILYSSDAPQIL</sequence>
<dbReference type="RefSeq" id="WP_015513863.1">
    <property type="nucleotide sequence ID" value="NZ_JAAXCM010000021.1"/>
</dbReference>
<dbReference type="AlphaFoldDB" id="A0A3E2TEY9"/>
<dbReference type="Proteomes" id="UP000260773">
    <property type="component" value="Unassembled WGS sequence"/>
</dbReference>
<evidence type="ECO:0000259" key="1">
    <source>
        <dbReference type="Pfam" id="PF01965"/>
    </source>
</evidence>
<evidence type="ECO:0000313" key="5">
    <source>
        <dbReference type="Proteomes" id="UP000261231"/>
    </source>
</evidence>
<dbReference type="NCBIfam" id="TIGR01383">
    <property type="entry name" value="not_thiJ"/>
    <property type="match status" value="1"/>
</dbReference>
<dbReference type="EMBL" id="QVEP01000064">
    <property type="protein sequence ID" value="RGB73891.1"/>
    <property type="molecule type" value="Genomic_DNA"/>
</dbReference>
<dbReference type="Proteomes" id="UP000261231">
    <property type="component" value="Unassembled WGS sequence"/>
</dbReference>
<dbReference type="Gene3D" id="3.40.50.880">
    <property type="match status" value="1"/>
</dbReference>
<comment type="caution">
    <text evidence="2">The sequence shown here is derived from an EMBL/GenBank/DDBJ whole genome shotgun (WGS) entry which is preliminary data.</text>
</comment>
<dbReference type="EMBL" id="QVFD01000009">
    <property type="protein sequence ID" value="RGC46277.1"/>
    <property type="molecule type" value="Genomic_DNA"/>
</dbReference>